<gene>
    <name evidence="5" type="ORF">ILEXP_LOCUS47749</name>
</gene>
<feature type="repeat" description="PPR" evidence="3">
    <location>
        <begin position="179"/>
        <end position="213"/>
    </location>
</feature>
<dbReference type="AlphaFoldDB" id="A0ABC8U7U6"/>
<dbReference type="PROSITE" id="PS51375">
    <property type="entry name" value="PPR"/>
    <property type="match status" value="5"/>
</dbReference>
<dbReference type="InterPro" id="IPR046960">
    <property type="entry name" value="PPR_At4g14850-like_plant"/>
</dbReference>
<dbReference type="NCBIfam" id="TIGR00756">
    <property type="entry name" value="PPR"/>
    <property type="match status" value="7"/>
</dbReference>
<dbReference type="PANTHER" id="PTHR47926:SF373">
    <property type="entry name" value="TETRATRICOPEPTIDE-LIKE HELICAL DOMAIN SUPERFAMILY, DYW DOMAIN-CONTAINING PROTEIN"/>
    <property type="match status" value="1"/>
</dbReference>
<dbReference type="Pfam" id="PF01535">
    <property type="entry name" value="PPR"/>
    <property type="match status" value="5"/>
</dbReference>
<feature type="repeat" description="PPR" evidence="3">
    <location>
        <begin position="343"/>
        <end position="377"/>
    </location>
</feature>
<dbReference type="Pfam" id="PF20431">
    <property type="entry name" value="E_motif"/>
    <property type="match status" value="1"/>
</dbReference>
<keyword evidence="2" id="KW-0677">Repeat</keyword>
<feature type="repeat" description="PPR" evidence="3">
    <location>
        <begin position="476"/>
        <end position="510"/>
    </location>
</feature>
<proteinExistence type="inferred from homology"/>
<dbReference type="FunFam" id="1.25.40.10:FF:000348">
    <property type="entry name" value="Pentatricopeptide repeat-containing protein chloroplastic"/>
    <property type="match status" value="1"/>
</dbReference>
<dbReference type="InterPro" id="IPR032867">
    <property type="entry name" value="DYW_dom"/>
</dbReference>
<dbReference type="Pfam" id="PF14432">
    <property type="entry name" value="DYW_deaminase"/>
    <property type="match status" value="1"/>
</dbReference>
<dbReference type="FunFam" id="1.25.40.10:FF:000184">
    <property type="entry name" value="Pentatricopeptide repeat-containing protein, chloroplastic"/>
    <property type="match status" value="1"/>
</dbReference>
<dbReference type="Gene3D" id="1.25.40.10">
    <property type="entry name" value="Tetratricopeptide repeat domain"/>
    <property type="match status" value="4"/>
</dbReference>
<dbReference type="Pfam" id="PF13812">
    <property type="entry name" value="PPR_3"/>
    <property type="match status" value="1"/>
</dbReference>
<evidence type="ECO:0000256" key="2">
    <source>
        <dbReference type="ARBA" id="ARBA00022737"/>
    </source>
</evidence>
<dbReference type="InterPro" id="IPR011990">
    <property type="entry name" value="TPR-like_helical_dom_sf"/>
</dbReference>
<evidence type="ECO:0000259" key="4">
    <source>
        <dbReference type="Pfam" id="PF14432"/>
    </source>
</evidence>
<evidence type="ECO:0000256" key="1">
    <source>
        <dbReference type="ARBA" id="ARBA00006643"/>
    </source>
</evidence>
<evidence type="ECO:0000256" key="3">
    <source>
        <dbReference type="PROSITE-ProRule" id="PRU00708"/>
    </source>
</evidence>
<dbReference type="PANTHER" id="PTHR47926">
    <property type="entry name" value="PENTATRICOPEPTIDE REPEAT-CONTAINING PROTEIN"/>
    <property type="match status" value="1"/>
</dbReference>
<keyword evidence="6" id="KW-1185">Reference proteome</keyword>
<dbReference type="InterPro" id="IPR046848">
    <property type="entry name" value="E_motif"/>
</dbReference>
<dbReference type="Pfam" id="PF13041">
    <property type="entry name" value="PPR_2"/>
    <property type="match status" value="2"/>
</dbReference>
<feature type="repeat" description="PPR" evidence="3">
    <location>
        <begin position="241"/>
        <end position="275"/>
    </location>
</feature>
<dbReference type="EMBL" id="CAUOFW020007168">
    <property type="protein sequence ID" value="CAK9177831.1"/>
    <property type="molecule type" value="Genomic_DNA"/>
</dbReference>
<protein>
    <recommendedName>
        <fullName evidence="4">DYW domain-containing protein</fullName>
    </recommendedName>
</protein>
<organism evidence="5 6">
    <name type="scientific">Ilex paraguariensis</name>
    <name type="common">yerba mate</name>
    <dbReference type="NCBI Taxonomy" id="185542"/>
    <lineage>
        <taxon>Eukaryota</taxon>
        <taxon>Viridiplantae</taxon>
        <taxon>Streptophyta</taxon>
        <taxon>Embryophyta</taxon>
        <taxon>Tracheophyta</taxon>
        <taxon>Spermatophyta</taxon>
        <taxon>Magnoliopsida</taxon>
        <taxon>eudicotyledons</taxon>
        <taxon>Gunneridae</taxon>
        <taxon>Pentapetalae</taxon>
        <taxon>asterids</taxon>
        <taxon>campanulids</taxon>
        <taxon>Aquifoliales</taxon>
        <taxon>Aquifoliaceae</taxon>
        <taxon>Ilex</taxon>
    </lineage>
</organism>
<feature type="repeat" description="PPR" evidence="3">
    <location>
        <begin position="445"/>
        <end position="475"/>
    </location>
</feature>
<evidence type="ECO:0000313" key="6">
    <source>
        <dbReference type="Proteomes" id="UP001642360"/>
    </source>
</evidence>
<comment type="caution">
    <text evidence="5">The sequence shown here is derived from an EMBL/GenBank/DDBJ whole genome shotgun (WGS) entry which is preliminary data.</text>
</comment>
<dbReference type="FunFam" id="1.25.40.10:FF:000596">
    <property type="entry name" value="Pentatricopeptide repeat-containing protein, mitochondrial"/>
    <property type="match status" value="1"/>
</dbReference>
<evidence type="ECO:0000313" key="5">
    <source>
        <dbReference type="EMBL" id="CAK9177831.1"/>
    </source>
</evidence>
<sequence>MVKLVSNKRANVQITKYFFMSHLNTIAPKVTTLNHLKQLQAQIICTSLHHQNQWLALLISLCKRLHAPPPYTRLIFNLAHQPNVFVFKNLLKYYSQLGSHNDVITLYNQTQKCDTKTDASVYPIVIKSAGNAGIVFHAHLLKMGHCCDCYVRNSIMDMYAKYGPIETARELFDEMCDRNVVDWNSMISGYWKWGNEIEARRLFSIMPERNVISWTAMVSGYSRIKDLESARRYFYEMPEKSVVSWNAMLSGYAQNGFPEEAINVFDEMMNAGVKPDETTLVAVISACSLHGDPRLAESLVKMIDEKGIRLNYFVKTALLDMYAKCGSIVVARKIFDELGAYRNSVTWNAMISAYARVGDLSSARELFDRMPEKNVVSWNSMIAGYAQNGQSAMAIEVFKEMITTKDSKPDEVTMVSVTSACGHLGALELGNWAAKILTENHIKLSISGYNSLIFMYSKCGSMKDAKKIFQDMKTRDVISYNTLITGFAAYGHGLEAVELMCKMEEESIEPDRITLIGVLTACSHAGLLEEGKKVFESIKAPETDHYACMVDLLGRVGKLDEAKSLIEEMPMHPHAGIYGSLLNASRVHKRVDLGELAANKLFEIEPENSGNYVLLSNLYASLGRWEDVNRVRGAMRKGGVKKTTGWSWVEYGGKMHKFIVGDQSHERSEDIYRILAEMKKKMRISGYIADKSCVLRDVEEEEKEDMVSTHSEKLAIAFALLVSEAGEVIRVVKNLRVCWDCHLAIKMVSMLEGREIIVRDNNRFHCFNNGVCSCKDNCFKLPGGDGGMSRCSVVGCARGLDFLVWHQTFCD</sequence>
<dbReference type="InterPro" id="IPR002885">
    <property type="entry name" value="PPR_rpt"/>
</dbReference>
<dbReference type="Proteomes" id="UP001642360">
    <property type="component" value="Unassembled WGS sequence"/>
</dbReference>
<reference evidence="5 6" key="1">
    <citation type="submission" date="2024-02" db="EMBL/GenBank/DDBJ databases">
        <authorList>
            <person name="Vignale AGUSTIN F."/>
            <person name="Sosa J E."/>
            <person name="Modenutti C."/>
        </authorList>
    </citation>
    <scope>NUCLEOTIDE SEQUENCE [LARGE SCALE GENOMIC DNA]</scope>
</reference>
<accession>A0ABC8U7U6</accession>
<feature type="domain" description="DYW" evidence="4">
    <location>
        <begin position="686"/>
        <end position="777"/>
    </location>
</feature>
<name>A0ABC8U7U6_9AQUA</name>
<dbReference type="SUPFAM" id="SSF48452">
    <property type="entry name" value="TPR-like"/>
    <property type="match status" value="2"/>
</dbReference>
<comment type="similarity">
    <text evidence="1">Belongs to the PPR family. PCMP-H subfamily.</text>
</comment>